<reference evidence="2" key="2">
    <citation type="submission" date="2020-09" db="EMBL/GenBank/DDBJ databases">
        <authorList>
            <person name="Sun Q."/>
            <person name="Ohkuma M."/>
        </authorList>
    </citation>
    <scope>NUCLEOTIDE SEQUENCE</scope>
    <source>
        <strain evidence="2">JCM 15325</strain>
    </source>
</reference>
<sequence length="132" mass="15086">MRKALIVILLYVLAEVSVLVYVGRTLGVLNTFLLLFAGAFFGVWIVKRQGLSIFKRIRADLDQRKIPGDSLMDGACLLIGGFLFVVPGFISDLAGLLFLVPSLRFSIKRRIVRWLQEWIRRGGFWFVSLRRK</sequence>
<keyword evidence="1" id="KW-1133">Transmembrane helix</keyword>
<dbReference type="PANTHER" id="PTHR35335">
    <property type="entry name" value="UPF0716 PROTEIN FXSA"/>
    <property type="match status" value="1"/>
</dbReference>
<evidence type="ECO:0000256" key="1">
    <source>
        <dbReference type="SAM" id="Phobius"/>
    </source>
</evidence>
<dbReference type="Pfam" id="PF04186">
    <property type="entry name" value="FxsA"/>
    <property type="match status" value="1"/>
</dbReference>
<proteinExistence type="predicted"/>
<reference evidence="2" key="1">
    <citation type="journal article" date="2014" name="Int. J. Syst. Evol. Microbiol.">
        <title>Complete genome sequence of Corynebacterium casei LMG S-19264T (=DSM 44701T), isolated from a smear-ripened cheese.</title>
        <authorList>
            <consortium name="US DOE Joint Genome Institute (JGI-PGF)"/>
            <person name="Walter F."/>
            <person name="Albersmeier A."/>
            <person name="Kalinowski J."/>
            <person name="Ruckert C."/>
        </authorList>
    </citation>
    <scope>NUCLEOTIDE SEQUENCE</scope>
    <source>
        <strain evidence="2">JCM 15325</strain>
    </source>
</reference>
<dbReference type="Proteomes" id="UP000654670">
    <property type="component" value="Unassembled WGS sequence"/>
</dbReference>
<keyword evidence="1" id="KW-0812">Transmembrane</keyword>
<protein>
    <submittedName>
        <fullName evidence="2">UPF0716 protein YtzA</fullName>
    </submittedName>
</protein>
<keyword evidence="1" id="KW-0472">Membrane</keyword>
<accession>A0A917RWC1</accession>
<dbReference type="PANTHER" id="PTHR35335:SF1">
    <property type="entry name" value="UPF0716 PROTEIN FXSA"/>
    <property type="match status" value="1"/>
</dbReference>
<dbReference type="InterPro" id="IPR007313">
    <property type="entry name" value="FxsA"/>
</dbReference>
<dbReference type="NCBIfam" id="NF008528">
    <property type="entry name" value="PRK11463.1-2"/>
    <property type="match status" value="1"/>
</dbReference>
<evidence type="ECO:0000313" key="2">
    <source>
        <dbReference type="EMBL" id="GGL42098.1"/>
    </source>
</evidence>
<keyword evidence="3" id="KW-1185">Reference proteome</keyword>
<organism evidence="2 3">
    <name type="scientific">Sporolactobacillus putidus</name>
    <dbReference type="NCBI Taxonomy" id="492735"/>
    <lineage>
        <taxon>Bacteria</taxon>
        <taxon>Bacillati</taxon>
        <taxon>Bacillota</taxon>
        <taxon>Bacilli</taxon>
        <taxon>Bacillales</taxon>
        <taxon>Sporolactobacillaceae</taxon>
        <taxon>Sporolactobacillus</taxon>
    </lineage>
</organism>
<dbReference type="RefSeq" id="WP_188801045.1">
    <property type="nucleotide sequence ID" value="NZ_BMOK01000001.1"/>
</dbReference>
<gene>
    <name evidence="2" type="primary">ytzA</name>
    <name evidence="2" type="ORF">GCM10007968_02510</name>
</gene>
<evidence type="ECO:0000313" key="3">
    <source>
        <dbReference type="Proteomes" id="UP000654670"/>
    </source>
</evidence>
<name>A0A917RWC1_9BACL</name>
<dbReference type="EMBL" id="BMOK01000001">
    <property type="protein sequence ID" value="GGL42098.1"/>
    <property type="molecule type" value="Genomic_DNA"/>
</dbReference>
<feature type="transmembrane region" description="Helical" evidence="1">
    <location>
        <begin position="74"/>
        <end position="100"/>
    </location>
</feature>
<comment type="caution">
    <text evidence="2">The sequence shown here is derived from an EMBL/GenBank/DDBJ whole genome shotgun (WGS) entry which is preliminary data.</text>
</comment>
<dbReference type="GO" id="GO:0016020">
    <property type="term" value="C:membrane"/>
    <property type="evidence" value="ECO:0007669"/>
    <property type="project" value="InterPro"/>
</dbReference>
<feature type="transmembrane region" description="Helical" evidence="1">
    <location>
        <begin position="28"/>
        <end position="46"/>
    </location>
</feature>
<dbReference type="AlphaFoldDB" id="A0A917RWC1"/>